<dbReference type="SUPFAM" id="SSF46785">
    <property type="entry name" value="Winged helix' DNA-binding domain"/>
    <property type="match status" value="1"/>
</dbReference>
<evidence type="ECO:0000313" key="7">
    <source>
        <dbReference type="EMBL" id="SDT61735.1"/>
    </source>
</evidence>
<protein>
    <submittedName>
        <fullName evidence="7">DNA-binding transcriptional regulator, LysR family</fullName>
    </submittedName>
</protein>
<sequence length="337" mass="37256">MVNLLTADLNLLVALDALLMERNVTRAGARIGISQPAMSSSLQRLRRQFDDQLLTRIGSSYELTPLAQVLQEDVSQILRMVERTFDAQAVFDPALSTRSFRIVTSDYCLTALSGTLMNMLQKEAPGVQVHFDAVTPQAVERIKETLQNADLMLIPKGHFSGFPHTELFTDNWVCVTGDTSAEKTLTVEQMRDARWARLFGTEVDSTLADRRVYDLQLGEKTDIIVDSFLMLPFAVAGTSRLALVQERLAQMLASVAGVKIMQLPISLPTLVECAWWHPSKSPDPGHQWFRRLVARAAAELDTATEPGSEPAAPGSIHISEPSEAERPEPLTAQYLPA</sequence>
<reference evidence="8" key="1">
    <citation type="submission" date="2016-10" db="EMBL/GenBank/DDBJ databases">
        <authorList>
            <person name="Varghese N."/>
            <person name="Submissions S."/>
        </authorList>
    </citation>
    <scope>NUCLEOTIDE SEQUENCE [LARGE SCALE GENOMIC DNA]</scope>
    <source>
        <strain evidence="8">IMMIB L-1606</strain>
    </source>
</reference>
<dbReference type="PRINTS" id="PR00039">
    <property type="entry name" value="HTHLYSR"/>
</dbReference>
<evidence type="ECO:0000256" key="5">
    <source>
        <dbReference type="SAM" id="MobiDB-lite"/>
    </source>
</evidence>
<accession>A0A1H2BTV4</accession>
<dbReference type="OrthoDB" id="8717159at2"/>
<comment type="similarity">
    <text evidence="1">Belongs to the LysR transcriptional regulatory family.</text>
</comment>
<keyword evidence="3 7" id="KW-0238">DNA-binding</keyword>
<dbReference type="GO" id="GO:0003677">
    <property type="term" value="F:DNA binding"/>
    <property type="evidence" value="ECO:0007669"/>
    <property type="project" value="UniProtKB-KW"/>
</dbReference>
<keyword evidence="4" id="KW-0804">Transcription</keyword>
<gene>
    <name evidence="7" type="ORF">SAMN04489743_3981</name>
</gene>
<dbReference type="Pfam" id="PF03466">
    <property type="entry name" value="LysR_substrate"/>
    <property type="match status" value="1"/>
</dbReference>
<keyword evidence="8" id="KW-1185">Reference proteome</keyword>
<evidence type="ECO:0000256" key="4">
    <source>
        <dbReference type="ARBA" id="ARBA00023163"/>
    </source>
</evidence>
<dbReference type="Gene3D" id="3.40.190.10">
    <property type="entry name" value="Periplasmic binding protein-like II"/>
    <property type="match status" value="2"/>
</dbReference>
<dbReference type="RefSeq" id="WP_091723517.1">
    <property type="nucleotide sequence ID" value="NZ_LT629779.1"/>
</dbReference>
<dbReference type="InterPro" id="IPR000847">
    <property type="entry name" value="LysR_HTH_N"/>
</dbReference>
<organism evidence="7 8">
    <name type="scientific">Pseudarthrobacter equi</name>
    <dbReference type="NCBI Taxonomy" id="728066"/>
    <lineage>
        <taxon>Bacteria</taxon>
        <taxon>Bacillati</taxon>
        <taxon>Actinomycetota</taxon>
        <taxon>Actinomycetes</taxon>
        <taxon>Micrococcales</taxon>
        <taxon>Micrococcaceae</taxon>
        <taxon>Pseudarthrobacter</taxon>
    </lineage>
</organism>
<evidence type="ECO:0000256" key="2">
    <source>
        <dbReference type="ARBA" id="ARBA00023015"/>
    </source>
</evidence>
<dbReference type="InterPro" id="IPR036388">
    <property type="entry name" value="WH-like_DNA-bd_sf"/>
</dbReference>
<dbReference type="InterPro" id="IPR005119">
    <property type="entry name" value="LysR_subst-bd"/>
</dbReference>
<name>A0A1H2BTV4_9MICC</name>
<evidence type="ECO:0000259" key="6">
    <source>
        <dbReference type="PROSITE" id="PS50931"/>
    </source>
</evidence>
<dbReference type="InterPro" id="IPR036390">
    <property type="entry name" value="WH_DNA-bd_sf"/>
</dbReference>
<dbReference type="InterPro" id="IPR050389">
    <property type="entry name" value="LysR-type_TF"/>
</dbReference>
<feature type="domain" description="HTH lysR-type" evidence="6">
    <location>
        <begin position="8"/>
        <end position="64"/>
    </location>
</feature>
<dbReference type="GO" id="GO:0003700">
    <property type="term" value="F:DNA-binding transcription factor activity"/>
    <property type="evidence" value="ECO:0007669"/>
    <property type="project" value="InterPro"/>
</dbReference>
<feature type="region of interest" description="Disordered" evidence="5">
    <location>
        <begin position="301"/>
        <end position="337"/>
    </location>
</feature>
<dbReference type="PANTHER" id="PTHR30118">
    <property type="entry name" value="HTH-TYPE TRANSCRIPTIONAL REGULATOR LEUO-RELATED"/>
    <property type="match status" value="1"/>
</dbReference>
<dbReference type="Gene3D" id="1.10.10.10">
    <property type="entry name" value="Winged helix-like DNA-binding domain superfamily/Winged helix DNA-binding domain"/>
    <property type="match status" value="1"/>
</dbReference>
<proteinExistence type="inferred from homology"/>
<dbReference type="PROSITE" id="PS50931">
    <property type="entry name" value="HTH_LYSR"/>
    <property type="match status" value="1"/>
</dbReference>
<dbReference type="Proteomes" id="UP000198751">
    <property type="component" value="Chromosome I"/>
</dbReference>
<evidence type="ECO:0000256" key="3">
    <source>
        <dbReference type="ARBA" id="ARBA00023125"/>
    </source>
</evidence>
<dbReference type="PANTHER" id="PTHR30118:SF15">
    <property type="entry name" value="TRANSCRIPTIONAL REGULATORY PROTEIN"/>
    <property type="match status" value="1"/>
</dbReference>
<evidence type="ECO:0000313" key="8">
    <source>
        <dbReference type="Proteomes" id="UP000198751"/>
    </source>
</evidence>
<dbReference type="Pfam" id="PF00126">
    <property type="entry name" value="HTH_1"/>
    <property type="match status" value="1"/>
</dbReference>
<dbReference type="SUPFAM" id="SSF53850">
    <property type="entry name" value="Periplasmic binding protein-like II"/>
    <property type="match status" value="1"/>
</dbReference>
<evidence type="ECO:0000256" key="1">
    <source>
        <dbReference type="ARBA" id="ARBA00009437"/>
    </source>
</evidence>
<dbReference type="EMBL" id="LT629779">
    <property type="protein sequence ID" value="SDT61735.1"/>
    <property type="molecule type" value="Genomic_DNA"/>
</dbReference>
<dbReference type="AlphaFoldDB" id="A0A1H2BTV4"/>
<keyword evidence="2" id="KW-0805">Transcription regulation</keyword>